<evidence type="ECO:0000313" key="4">
    <source>
        <dbReference type="Proteomes" id="UP000373149"/>
    </source>
</evidence>
<dbReference type="AlphaFoldDB" id="A0A5N8X7F5"/>
<evidence type="ECO:0000256" key="2">
    <source>
        <dbReference type="SAM" id="Phobius"/>
    </source>
</evidence>
<feature type="region of interest" description="Disordered" evidence="1">
    <location>
        <begin position="1"/>
        <end position="32"/>
    </location>
</feature>
<dbReference type="EMBL" id="VMNX01000422">
    <property type="protein sequence ID" value="MPY55367.1"/>
    <property type="molecule type" value="Genomic_DNA"/>
</dbReference>
<feature type="transmembrane region" description="Helical" evidence="2">
    <location>
        <begin position="91"/>
        <end position="110"/>
    </location>
</feature>
<dbReference type="RefSeq" id="WP_152870600.1">
    <property type="nucleotide sequence ID" value="NZ_VMNX01000422.1"/>
</dbReference>
<accession>A0A5N8X7F5</accession>
<dbReference type="Proteomes" id="UP000373149">
    <property type="component" value="Unassembled WGS sequence"/>
</dbReference>
<evidence type="ECO:0000313" key="3">
    <source>
        <dbReference type="EMBL" id="MPY55367.1"/>
    </source>
</evidence>
<name>A0A5N8X7F5_9ACTN</name>
<dbReference type="Pfam" id="PF12277">
    <property type="entry name" value="DUF3618"/>
    <property type="match status" value="1"/>
</dbReference>
<keyword evidence="2" id="KW-1133">Transmembrane helix</keyword>
<comment type="caution">
    <text evidence="3">The sequence shown here is derived from an EMBL/GenBank/DDBJ whole genome shotgun (WGS) entry which is preliminary data.</text>
</comment>
<feature type="compositionally biased region" description="Low complexity" evidence="1">
    <location>
        <begin position="1"/>
        <end position="20"/>
    </location>
</feature>
<keyword evidence="2" id="KW-0472">Membrane</keyword>
<keyword evidence="2" id="KW-0812">Transmembrane</keyword>
<gene>
    <name evidence="3" type="ORF">FPZ41_45255</name>
</gene>
<organism evidence="3 4">
    <name type="scientific">Streptomyces acidicola</name>
    <dbReference type="NCBI Taxonomy" id="2596892"/>
    <lineage>
        <taxon>Bacteria</taxon>
        <taxon>Bacillati</taxon>
        <taxon>Actinomycetota</taxon>
        <taxon>Actinomycetes</taxon>
        <taxon>Kitasatosporales</taxon>
        <taxon>Streptomycetaceae</taxon>
        <taxon>Streptomyces</taxon>
    </lineage>
</organism>
<sequence length="145" mass="15248">MTSTSGGSAGSTGSAGSRGAPQPPRSAGAKGPDELRQQIAMTRHQLGDTVEELVAKTDVKARARAQVAELRGSASHAAHSVRERVPRVRRVVVIGGVGAGVAAAAVGAVVRRQHEASRTVMCGRRRSASALRHDVARRVQRMRRM</sequence>
<protein>
    <submittedName>
        <fullName evidence="3">DUF3618 domain-containing protein</fullName>
    </submittedName>
</protein>
<dbReference type="InterPro" id="IPR022062">
    <property type="entry name" value="DUF3618"/>
</dbReference>
<proteinExistence type="predicted"/>
<keyword evidence="4" id="KW-1185">Reference proteome</keyword>
<reference evidence="3 4" key="1">
    <citation type="submission" date="2019-09" db="EMBL/GenBank/DDBJ databases">
        <authorList>
            <person name="Duangmal K."/>
            <person name="Teo W.F.A."/>
            <person name="Lipun K."/>
        </authorList>
    </citation>
    <scope>NUCLEOTIDE SEQUENCE [LARGE SCALE GENOMIC DNA]</scope>
    <source>
        <strain evidence="3 4">K1PN6</strain>
    </source>
</reference>
<evidence type="ECO:0000256" key="1">
    <source>
        <dbReference type="SAM" id="MobiDB-lite"/>
    </source>
</evidence>